<evidence type="ECO:0000313" key="7">
    <source>
        <dbReference type="Proteomes" id="UP001054902"/>
    </source>
</evidence>
<dbReference type="GO" id="GO:0000398">
    <property type="term" value="P:mRNA splicing, via spliceosome"/>
    <property type="evidence" value="ECO:0007669"/>
    <property type="project" value="InterPro"/>
</dbReference>
<dbReference type="GO" id="GO:0030620">
    <property type="term" value="F:U2 snRNA binding"/>
    <property type="evidence" value="ECO:0007669"/>
    <property type="project" value="InterPro"/>
</dbReference>
<dbReference type="EMBL" id="BLLK01000047">
    <property type="protein sequence ID" value="GFH54795.1"/>
    <property type="molecule type" value="Genomic_DNA"/>
</dbReference>
<dbReference type="PROSITE" id="PS51450">
    <property type="entry name" value="LRR"/>
    <property type="match status" value="1"/>
</dbReference>
<dbReference type="Pfam" id="PF14580">
    <property type="entry name" value="LRR_9"/>
    <property type="match status" value="1"/>
</dbReference>
<dbReference type="PANTHER" id="PTHR10552:SF6">
    <property type="entry name" value="U2 SMALL NUCLEAR RIBONUCLEOPROTEIN A"/>
    <property type="match status" value="1"/>
</dbReference>
<organism evidence="6 7">
    <name type="scientific">Chaetoceros tenuissimus</name>
    <dbReference type="NCBI Taxonomy" id="426638"/>
    <lineage>
        <taxon>Eukaryota</taxon>
        <taxon>Sar</taxon>
        <taxon>Stramenopiles</taxon>
        <taxon>Ochrophyta</taxon>
        <taxon>Bacillariophyta</taxon>
        <taxon>Coscinodiscophyceae</taxon>
        <taxon>Chaetocerotophycidae</taxon>
        <taxon>Chaetocerotales</taxon>
        <taxon>Chaetocerotaceae</taxon>
        <taxon>Chaetoceros</taxon>
    </lineage>
</organism>
<evidence type="ECO:0000313" key="6">
    <source>
        <dbReference type="EMBL" id="GFH54795.1"/>
    </source>
</evidence>
<dbReference type="Proteomes" id="UP001054902">
    <property type="component" value="Unassembled WGS sequence"/>
</dbReference>
<comment type="similarity">
    <text evidence="5">Belongs to the U2 small nuclear ribonucleoprotein A family.</text>
</comment>
<keyword evidence="7" id="KW-1185">Reference proteome</keyword>
<evidence type="ECO:0000256" key="4">
    <source>
        <dbReference type="ARBA" id="ARBA00023242"/>
    </source>
</evidence>
<accession>A0AAD3D192</accession>
<dbReference type="InterPro" id="IPR044640">
    <property type="entry name" value="RU2A"/>
</dbReference>
<protein>
    <submittedName>
        <fullName evidence="6">L domain-like protein</fullName>
    </submittedName>
</protein>
<evidence type="ECO:0000256" key="2">
    <source>
        <dbReference type="ARBA" id="ARBA00022614"/>
    </source>
</evidence>
<keyword evidence="2" id="KW-0433">Leucine-rich repeat</keyword>
<comment type="subcellular location">
    <subcellularLocation>
        <location evidence="1">Nucleus</location>
    </subcellularLocation>
</comment>
<evidence type="ECO:0000256" key="3">
    <source>
        <dbReference type="ARBA" id="ARBA00022737"/>
    </source>
</evidence>
<sequence length="246" mass="27474">MRLSAEIISQSEQRTNPLGEREIVLRGLAIPAIEHLGATRDLFDSIDFADNRITRLENFPRLMRLSSLLLSGNSIESFDTKNMKTNIPNLKYLSLAHNRISGLHEINNIAEACDKLEDLTLIGNPVTRRQHYRLYTINKIPTLKVLDFQKVKLAEREKAKRLAASSAGAALEGDIQIEARDAAKTSKANTFNPGEGQSAKESFVTNFTPEQKAEIKNMIANASSPAEIERIEECVKRGEFPKPMEA</sequence>
<evidence type="ECO:0000256" key="5">
    <source>
        <dbReference type="ARBA" id="ARBA00024196"/>
    </source>
</evidence>
<dbReference type="InterPro" id="IPR001611">
    <property type="entry name" value="Leu-rich_rpt"/>
</dbReference>
<gene>
    <name evidence="6" type="ORF">CTEN210_11271</name>
</gene>
<evidence type="ECO:0000256" key="1">
    <source>
        <dbReference type="ARBA" id="ARBA00004123"/>
    </source>
</evidence>
<dbReference type="GO" id="GO:0005686">
    <property type="term" value="C:U2 snRNP"/>
    <property type="evidence" value="ECO:0007669"/>
    <property type="project" value="TreeGrafter"/>
</dbReference>
<keyword evidence="4" id="KW-0539">Nucleus</keyword>
<proteinExistence type="inferred from homology"/>
<dbReference type="AlphaFoldDB" id="A0AAD3D192"/>
<dbReference type="InterPro" id="IPR032675">
    <property type="entry name" value="LRR_dom_sf"/>
</dbReference>
<dbReference type="SUPFAM" id="SSF52058">
    <property type="entry name" value="L domain-like"/>
    <property type="match status" value="1"/>
</dbReference>
<dbReference type="Gene3D" id="3.80.10.10">
    <property type="entry name" value="Ribonuclease Inhibitor"/>
    <property type="match status" value="1"/>
</dbReference>
<name>A0AAD3D192_9STRA</name>
<dbReference type="PANTHER" id="PTHR10552">
    <property type="entry name" value="U2 SMALL NUCLEAR RIBONUCLEOPROTEIN A"/>
    <property type="match status" value="1"/>
</dbReference>
<comment type="caution">
    <text evidence="6">The sequence shown here is derived from an EMBL/GenBank/DDBJ whole genome shotgun (WGS) entry which is preliminary data.</text>
</comment>
<reference evidence="6 7" key="1">
    <citation type="journal article" date="2021" name="Sci. Rep.">
        <title>The genome of the diatom Chaetoceros tenuissimus carries an ancient integrated fragment of an extant virus.</title>
        <authorList>
            <person name="Hongo Y."/>
            <person name="Kimura K."/>
            <person name="Takaki Y."/>
            <person name="Yoshida Y."/>
            <person name="Baba S."/>
            <person name="Kobayashi G."/>
            <person name="Nagasaki K."/>
            <person name="Hano T."/>
            <person name="Tomaru Y."/>
        </authorList>
    </citation>
    <scope>NUCLEOTIDE SEQUENCE [LARGE SCALE GENOMIC DNA]</scope>
    <source>
        <strain evidence="6 7">NIES-3715</strain>
    </source>
</reference>
<keyword evidence="3" id="KW-0677">Repeat</keyword>